<organism evidence="2 3">
    <name type="scientific">Aureibacter tunicatorum</name>
    <dbReference type="NCBI Taxonomy" id="866807"/>
    <lineage>
        <taxon>Bacteria</taxon>
        <taxon>Pseudomonadati</taxon>
        <taxon>Bacteroidota</taxon>
        <taxon>Cytophagia</taxon>
        <taxon>Cytophagales</taxon>
        <taxon>Persicobacteraceae</taxon>
        <taxon>Aureibacter</taxon>
    </lineage>
</organism>
<dbReference type="Proteomes" id="UP001185092">
    <property type="component" value="Unassembled WGS sequence"/>
</dbReference>
<keyword evidence="1" id="KW-1133">Transmembrane helix</keyword>
<keyword evidence="1" id="KW-0812">Transmembrane</keyword>
<evidence type="ECO:0000313" key="3">
    <source>
        <dbReference type="Proteomes" id="UP001185092"/>
    </source>
</evidence>
<evidence type="ECO:0000256" key="1">
    <source>
        <dbReference type="SAM" id="Phobius"/>
    </source>
</evidence>
<comment type="caution">
    <text evidence="2">The sequence shown here is derived from an EMBL/GenBank/DDBJ whole genome shotgun (WGS) entry which is preliminary data.</text>
</comment>
<accession>A0AAE4BUN0</accession>
<reference evidence="2" key="1">
    <citation type="submission" date="2023-07" db="EMBL/GenBank/DDBJ databases">
        <title>Genomic Encyclopedia of Type Strains, Phase IV (KMG-IV): sequencing the most valuable type-strain genomes for metagenomic binning, comparative biology and taxonomic classification.</title>
        <authorList>
            <person name="Goeker M."/>
        </authorList>
    </citation>
    <scope>NUCLEOTIDE SEQUENCE</scope>
    <source>
        <strain evidence="2">DSM 26174</strain>
    </source>
</reference>
<keyword evidence="3" id="KW-1185">Reference proteome</keyword>
<sequence length="150" mass="17047">MNFSIIYALIFGLVSAIAGLLFITETYGKGWEYLWLSTGFAGFFSAFLFSKLHNKHIYAGFELVKLGLVVGITSHWVHWYISLLVSYINVEFLGAYMYGEHIDPFEGLLVAFELSFISLLVFGWIAIPISIGVAFLTRWIIYRKGLKSIE</sequence>
<evidence type="ECO:0000313" key="2">
    <source>
        <dbReference type="EMBL" id="MDR6240943.1"/>
    </source>
</evidence>
<dbReference type="AlphaFoldDB" id="A0AAE4BUN0"/>
<protein>
    <submittedName>
        <fullName evidence="2">Uncharacterized protein</fullName>
    </submittedName>
</protein>
<feature type="transmembrane region" description="Helical" evidence="1">
    <location>
        <begin position="7"/>
        <end position="27"/>
    </location>
</feature>
<feature type="transmembrane region" description="Helical" evidence="1">
    <location>
        <begin position="108"/>
        <end position="141"/>
    </location>
</feature>
<dbReference type="RefSeq" id="WP_309941332.1">
    <property type="nucleotide sequence ID" value="NZ_AP025305.1"/>
</dbReference>
<name>A0AAE4BUN0_9BACT</name>
<gene>
    <name evidence="2" type="ORF">HNQ88_004019</name>
</gene>
<keyword evidence="1" id="KW-0472">Membrane</keyword>
<dbReference type="EMBL" id="JAVDQD010000006">
    <property type="protein sequence ID" value="MDR6240943.1"/>
    <property type="molecule type" value="Genomic_DNA"/>
</dbReference>
<proteinExistence type="predicted"/>
<feature type="transmembrane region" description="Helical" evidence="1">
    <location>
        <begin position="64"/>
        <end position="88"/>
    </location>
</feature>
<feature type="transmembrane region" description="Helical" evidence="1">
    <location>
        <begin position="33"/>
        <end position="52"/>
    </location>
</feature>